<sequence>MGYNIDVVNWRLNMDSSGHNSSALFVGDNLALDFINTAYGVGDNKQDLLTDDASVTKWLQQAQVASRRSDQAKSRGLLKAALELRDIARELVTMRHAGKWADPSALNRYLSLGSYHLVLRWSKGDEPAVTNQEAASDNVEADLLPVAEALAQLLAEANFEKVRKCECDECTLLFYDRTKAGRRRWCSMAMCGNRMKVAAYRARSKA</sequence>
<comment type="caution">
    <text evidence="2">The sequence shown here is derived from an EMBL/GenBank/DDBJ whole genome shotgun (WGS) entry which is preliminary data.</text>
</comment>
<name>A0A8J3AZV1_9BURK</name>
<evidence type="ECO:0000259" key="1">
    <source>
        <dbReference type="Pfam" id="PF11706"/>
    </source>
</evidence>
<dbReference type="SUPFAM" id="SSF160904">
    <property type="entry name" value="Jann2411-like"/>
    <property type="match status" value="1"/>
</dbReference>
<dbReference type="Pfam" id="PF07336">
    <property type="entry name" value="ABATE"/>
    <property type="match status" value="1"/>
</dbReference>
<dbReference type="EMBL" id="BMDI01000002">
    <property type="protein sequence ID" value="GGI20468.1"/>
    <property type="molecule type" value="Genomic_DNA"/>
</dbReference>
<gene>
    <name evidence="2" type="ORF">GCM10008066_24180</name>
</gene>
<dbReference type="PANTHER" id="PTHR35525:SF3">
    <property type="entry name" value="BLL6575 PROTEIN"/>
    <property type="match status" value="1"/>
</dbReference>
<dbReference type="PANTHER" id="PTHR35525">
    <property type="entry name" value="BLL6575 PROTEIN"/>
    <property type="match status" value="1"/>
</dbReference>
<evidence type="ECO:0000313" key="2">
    <source>
        <dbReference type="EMBL" id="GGI20468.1"/>
    </source>
</evidence>
<keyword evidence="3" id="KW-1185">Reference proteome</keyword>
<dbReference type="Gene3D" id="1.10.3300.10">
    <property type="entry name" value="Jann2411-like domain"/>
    <property type="match status" value="1"/>
</dbReference>
<dbReference type="InterPro" id="IPR021005">
    <property type="entry name" value="Znf_CGNR"/>
</dbReference>
<dbReference type="InterPro" id="IPR023286">
    <property type="entry name" value="ABATE_dom_sf"/>
</dbReference>
<feature type="domain" description="Zinc finger CGNR" evidence="1">
    <location>
        <begin position="162"/>
        <end position="203"/>
    </location>
</feature>
<evidence type="ECO:0000313" key="3">
    <source>
        <dbReference type="Proteomes" id="UP000642180"/>
    </source>
</evidence>
<accession>A0A8J3AZV1</accession>
<dbReference type="InterPro" id="IPR010852">
    <property type="entry name" value="ABATE"/>
</dbReference>
<dbReference type="Proteomes" id="UP000642180">
    <property type="component" value="Unassembled WGS sequence"/>
</dbReference>
<reference evidence="3" key="1">
    <citation type="journal article" date="2019" name="Int. J. Syst. Evol. Microbiol.">
        <title>The Global Catalogue of Microorganisms (GCM) 10K type strain sequencing project: providing services to taxonomists for standard genome sequencing and annotation.</title>
        <authorList>
            <consortium name="The Broad Institute Genomics Platform"/>
            <consortium name="The Broad Institute Genome Sequencing Center for Infectious Disease"/>
            <person name="Wu L."/>
            <person name="Ma J."/>
        </authorList>
    </citation>
    <scope>NUCLEOTIDE SEQUENCE [LARGE SCALE GENOMIC DNA]</scope>
    <source>
        <strain evidence="3">CCM 2767</strain>
    </source>
</reference>
<organism evidence="2 3">
    <name type="scientific">Oxalicibacterium faecigallinarum</name>
    <dbReference type="NCBI Taxonomy" id="573741"/>
    <lineage>
        <taxon>Bacteria</taxon>
        <taxon>Pseudomonadati</taxon>
        <taxon>Pseudomonadota</taxon>
        <taxon>Betaproteobacteria</taxon>
        <taxon>Burkholderiales</taxon>
        <taxon>Oxalobacteraceae</taxon>
        <taxon>Oxalicibacterium</taxon>
    </lineage>
</organism>
<protein>
    <recommendedName>
        <fullName evidence="1">Zinc finger CGNR domain-containing protein</fullName>
    </recommendedName>
</protein>
<proteinExistence type="predicted"/>
<dbReference type="AlphaFoldDB" id="A0A8J3AZV1"/>
<dbReference type="Pfam" id="PF11706">
    <property type="entry name" value="zf-CGNR"/>
    <property type="match status" value="1"/>
</dbReference>